<feature type="transmembrane region" description="Helical" evidence="7">
    <location>
        <begin position="399"/>
        <end position="421"/>
    </location>
</feature>
<evidence type="ECO:0000256" key="1">
    <source>
        <dbReference type="ARBA" id="ARBA00004141"/>
    </source>
</evidence>
<feature type="transmembrane region" description="Helical" evidence="7">
    <location>
        <begin position="538"/>
        <end position="559"/>
    </location>
</feature>
<comment type="caution">
    <text evidence="8">The sequence shown here is derived from an EMBL/GenBank/DDBJ whole genome shotgun (WGS) entry which is preliminary data.</text>
</comment>
<comment type="similarity">
    <text evidence="2">Belongs to the membrane-bound acyltransferase family.</text>
</comment>
<reference evidence="8" key="1">
    <citation type="submission" date="2023-06" db="EMBL/GenBank/DDBJ databases">
        <title>Genome-scale phylogeny and comparative genomics of the fungal order Sordariales.</title>
        <authorList>
            <consortium name="Lawrence Berkeley National Laboratory"/>
            <person name="Hensen N."/>
            <person name="Bonometti L."/>
            <person name="Westerberg I."/>
            <person name="Brannstrom I.O."/>
            <person name="Guillou S."/>
            <person name="Cros-Aarteil S."/>
            <person name="Calhoun S."/>
            <person name="Haridas S."/>
            <person name="Kuo A."/>
            <person name="Mondo S."/>
            <person name="Pangilinan J."/>
            <person name="Riley R."/>
            <person name="LaButti K."/>
            <person name="Andreopoulos B."/>
            <person name="Lipzen A."/>
            <person name="Chen C."/>
            <person name="Yanf M."/>
            <person name="Daum C."/>
            <person name="Ng V."/>
            <person name="Clum A."/>
            <person name="Steindorff A."/>
            <person name="Ohm R."/>
            <person name="Martin F."/>
            <person name="Silar P."/>
            <person name="Natvig D."/>
            <person name="Lalanne C."/>
            <person name="Gautier V."/>
            <person name="Ament-velasquez S.L."/>
            <person name="Kruys A."/>
            <person name="Hutchinson M.I."/>
            <person name="Powell A.J."/>
            <person name="Barry K."/>
            <person name="Miller A.N."/>
            <person name="Grigoriev I.V."/>
            <person name="Debuchy R."/>
            <person name="Gladieux P."/>
            <person name="Thoren M.H."/>
            <person name="Johannesson H."/>
        </authorList>
    </citation>
    <scope>NUCLEOTIDE SEQUENCE</scope>
    <source>
        <strain evidence="8">SMH3391-2</strain>
    </source>
</reference>
<sequence length="649" mass="74715">MAPSPPESCLSLRSFFDLDSLDTRFTTPSSVPYKPKTADSTTDLNNSRIGKRDDVLGRGSGGRPDQRDAPPPSMWATKEFYFYYAMLGFIIPYMFWIVYTVSRPSDPRYHKFEHLLSPGWFLGRKIDITDNQYHGFRENLPYTVLLLIFHPLCRRLWEAVHPASVKLNGSASIRNGAAPAHEAAEVRLEQRTSFDFTFALLYLVILHGFSGFKILFILAINYKIATALPKKYVPPASWIFNICVLFANELCTGYKFRSMALFVSGSQGTDLLPEPSFLVRVGEWLDYHGGLQPRWQILFNITILRLISFNLDYYWSLDKRGGSLIEKKQLDPANLSERDRVAIPAEPQDYSFRNYIAYTIYAPLYLTGPIITFNDYIAQSRHRAASIELGRTFRYGMRFLLTLLFMELILHHNYVGAISLAEPDWNTYSPAQISLLSFFNLHIIWLKLLLPWRFFRLWALVDGIDPPENMLRCVSNNYSTLSFWRAWHRSYYRWLLRYIYIPLGGSSFGTMRDAARSVVTYFVVFTFVALWHDIQMRLLIWGWLIVVFFLPEIAAGYLFPRRKWAASRPTLYRMMCCAGGVCNVMMMVSANLVGFAVGLDGLMAILRGVFRDVSGLLFIAAASASLFMGIQIMFEIREQELRRGINLKC</sequence>
<accession>A0AA39XA06</accession>
<feature type="transmembrane region" description="Helical" evidence="7">
    <location>
        <begin position="433"/>
        <end position="450"/>
    </location>
</feature>
<feature type="transmembrane region" description="Helical" evidence="7">
    <location>
        <begin position="514"/>
        <end position="532"/>
    </location>
</feature>
<feature type="region of interest" description="Disordered" evidence="6">
    <location>
        <begin position="24"/>
        <end position="71"/>
    </location>
</feature>
<name>A0AA39XA06_9PEZI</name>
<evidence type="ECO:0000313" key="8">
    <source>
        <dbReference type="EMBL" id="KAK0630078.1"/>
    </source>
</evidence>
<dbReference type="GO" id="GO:0008374">
    <property type="term" value="F:O-acyltransferase activity"/>
    <property type="evidence" value="ECO:0007669"/>
    <property type="project" value="TreeGrafter"/>
</dbReference>
<evidence type="ECO:0000256" key="4">
    <source>
        <dbReference type="ARBA" id="ARBA00022989"/>
    </source>
</evidence>
<keyword evidence="5 7" id="KW-0472">Membrane</keyword>
<evidence type="ECO:0000256" key="5">
    <source>
        <dbReference type="ARBA" id="ARBA00023136"/>
    </source>
</evidence>
<evidence type="ECO:0000256" key="7">
    <source>
        <dbReference type="SAM" id="Phobius"/>
    </source>
</evidence>
<dbReference type="AlphaFoldDB" id="A0AA39XA06"/>
<dbReference type="InterPro" id="IPR051085">
    <property type="entry name" value="MB_O-acyltransferase"/>
</dbReference>
<organism evidence="8 9">
    <name type="scientific">Bombardia bombarda</name>
    <dbReference type="NCBI Taxonomy" id="252184"/>
    <lineage>
        <taxon>Eukaryota</taxon>
        <taxon>Fungi</taxon>
        <taxon>Dikarya</taxon>
        <taxon>Ascomycota</taxon>
        <taxon>Pezizomycotina</taxon>
        <taxon>Sordariomycetes</taxon>
        <taxon>Sordariomycetidae</taxon>
        <taxon>Sordariales</taxon>
        <taxon>Lasiosphaeriaceae</taxon>
        <taxon>Bombardia</taxon>
    </lineage>
</organism>
<feature type="transmembrane region" description="Helical" evidence="7">
    <location>
        <begin position="196"/>
        <end position="220"/>
    </location>
</feature>
<keyword evidence="4 7" id="KW-1133">Transmembrane helix</keyword>
<dbReference type="InterPro" id="IPR004299">
    <property type="entry name" value="MBOAT_fam"/>
</dbReference>
<dbReference type="GO" id="GO:0006506">
    <property type="term" value="P:GPI anchor biosynthetic process"/>
    <property type="evidence" value="ECO:0007669"/>
    <property type="project" value="TreeGrafter"/>
</dbReference>
<evidence type="ECO:0000256" key="2">
    <source>
        <dbReference type="ARBA" id="ARBA00010323"/>
    </source>
</evidence>
<gene>
    <name evidence="8" type="ORF">B0T17DRAFT_556474</name>
</gene>
<protein>
    <submittedName>
        <fullName evidence="8">Glycerol uptake protein</fullName>
    </submittedName>
</protein>
<dbReference type="GO" id="GO:0016020">
    <property type="term" value="C:membrane"/>
    <property type="evidence" value="ECO:0007669"/>
    <property type="project" value="UniProtKB-SubCell"/>
</dbReference>
<dbReference type="EMBL" id="JAULSR010000002">
    <property type="protein sequence ID" value="KAK0630078.1"/>
    <property type="molecule type" value="Genomic_DNA"/>
</dbReference>
<feature type="compositionally biased region" description="Polar residues" evidence="6">
    <location>
        <begin position="38"/>
        <end position="48"/>
    </location>
</feature>
<keyword evidence="9" id="KW-1185">Reference proteome</keyword>
<dbReference type="Proteomes" id="UP001174934">
    <property type="component" value="Unassembled WGS sequence"/>
</dbReference>
<feature type="transmembrane region" description="Helical" evidence="7">
    <location>
        <begin position="81"/>
        <end position="101"/>
    </location>
</feature>
<dbReference type="PANTHER" id="PTHR13285:SF18">
    <property type="entry name" value="PROTEIN-CYSTEINE N-PALMITOYLTRANSFERASE RASP"/>
    <property type="match status" value="1"/>
</dbReference>
<comment type="subcellular location">
    <subcellularLocation>
        <location evidence="1">Membrane</location>
        <topology evidence="1">Multi-pass membrane protein</topology>
    </subcellularLocation>
</comment>
<dbReference type="PANTHER" id="PTHR13285">
    <property type="entry name" value="ACYLTRANSFERASE"/>
    <property type="match status" value="1"/>
</dbReference>
<dbReference type="Pfam" id="PF03062">
    <property type="entry name" value="MBOAT"/>
    <property type="match status" value="1"/>
</dbReference>
<feature type="transmembrane region" description="Helical" evidence="7">
    <location>
        <begin position="613"/>
        <end position="634"/>
    </location>
</feature>
<keyword evidence="3 7" id="KW-0812">Transmembrane</keyword>
<evidence type="ECO:0000313" key="9">
    <source>
        <dbReference type="Proteomes" id="UP001174934"/>
    </source>
</evidence>
<proteinExistence type="inferred from homology"/>
<dbReference type="GO" id="GO:0005783">
    <property type="term" value="C:endoplasmic reticulum"/>
    <property type="evidence" value="ECO:0007669"/>
    <property type="project" value="TreeGrafter"/>
</dbReference>
<evidence type="ECO:0000256" key="6">
    <source>
        <dbReference type="SAM" id="MobiDB-lite"/>
    </source>
</evidence>
<feature type="transmembrane region" description="Helical" evidence="7">
    <location>
        <begin position="355"/>
        <end position="378"/>
    </location>
</feature>
<evidence type="ECO:0000256" key="3">
    <source>
        <dbReference type="ARBA" id="ARBA00022692"/>
    </source>
</evidence>
<feature type="transmembrane region" description="Helical" evidence="7">
    <location>
        <begin position="571"/>
        <end position="593"/>
    </location>
</feature>